<evidence type="ECO:0000259" key="7">
    <source>
        <dbReference type="PROSITE" id="PS50011"/>
    </source>
</evidence>
<keyword evidence="3" id="KW-0418">Kinase</keyword>
<dbReference type="Gramene" id="FCD_00020377-RA">
    <property type="protein sequence ID" value="FCD_00020377-RA:cds"/>
    <property type="gene ID" value="FCD_00020377"/>
</dbReference>
<comment type="similarity">
    <text evidence="6">Belongs to the protein kinase superfamily.</text>
</comment>
<evidence type="ECO:0000313" key="9">
    <source>
        <dbReference type="Proteomes" id="UP001187192"/>
    </source>
</evidence>
<evidence type="ECO:0000256" key="3">
    <source>
        <dbReference type="ARBA" id="ARBA00022777"/>
    </source>
</evidence>
<dbReference type="InterPro" id="IPR011009">
    <property type="entry name" value="Kinase-like_dom_sf"/>
</dbReference>
<dbReference type="InterPro" id="IPR052751">
    <property type="entry name" value="Plant_MAPKKK"/>
</dbReference>
<reference evidence="8" key="1">
    <citation type="submission" date="2023-07" db="EMBL/GenBank/DDBJ databases">
        <title>draft genome sequence of fig (Ficus carica).</title>
        <authorList>
            <person name="Takahashi T."/>
            <person name="Nishimura K."/>
        </authorList>
    </citation>
    <scope>NUCLEOTIDE SEQUENCE</scope>
</reference>
<name>A0AA88DU10_FICCA</name>
<keyword evidence="6" id="KW-0723">Serine/threonine-protein kinase</keyword>
<evidence type="ECO:0000256" key="5">
    <source>
        <dbReference type="PROSITE-ProRule" id="PRU10141"/>
    </source>
</evidence>
<dbReference type="PANTHER" id="PTHR48011:SF4">
    <property type="entry name" value="MITOGEN-ACTIVATED PROTEIN KINASE KINASE KINASE 19"/>
    <property type="match status" value="1"/>
</dbReference>
<evidence type="ECO:0000256" key="6">
    <source>
        <dbReference type="RuleBase" id="RU000304"/>
    </source>
</evidence>
<organism evidence="8 9">
    <name type="scientific">Ficus carica</name>
    <name type="common">Common fig</name>
    <dbReference type="NCBI Taxonomy" id="3494"/>
    <lineage>
        <taxon>Eukaryota</taxon>
        <taxon>Viridiplantae</taxon>
        <taxon>Streptophyta</taxon>
        <taxon>Embryophyta</taxon>
        <taxon>Tracheophyta</taxon>
        <taxon>Spermatophyta</taxon>
        <taxon>Magnoliopsida</taxon>
        <taxon>eudicotyledons</taxon>
        <taxon>Gunneridae</taxon>
        <taxon>Pentapetalae</taxon>
        <taxon>rosids</taxon>
        <taxon>fabids</taxon>
        <taxon>Rosales</taxon>
        <taxon>Moraceae</taxon>
        <taxon>Ficeae</taxon>
        <taxon>Ficus</taxon>
    </lineage>
</organism>
<dbReference type="GO" id="GO:0004674">
    <property type="term" value="F:protein serine/threonine kinase activity"/>
    <property type="evidence" value="ECO:0007669"/>
    <property type="project" value="UniProtKB-KW"/>
</dbReference>
<feature type="binding site" evidence="5">
    <location>
        <position position="32"/>
    </location>
    <ligand>
        <name>ATP</name>
        <dbReference type="ChEBI" id="CHEBI:30616"/>
    </ligand>
</feature>
<dbReference type="CDD" id="cd06606">
    <property type="entry name" value="STKc_MAPKKK"/>
    <property type="match status" value="1"/>
</dbReference>
<keyword evidence="2 5" id="KW-0547">Nucleotide-binding</keyword>
<dbReference type="SUPFAM" id="SSF56112">
    <property type="entry name" value="Protein kinase-like (PK-like)"/>
    <property type="match status" value="1"/>
</dbReference>
<gene>
    <name evidence="8" type="ORF">TIFTF001_030874</name>
</gene>
<dbReference type="GO" id="GO:0007165">
    <property type="term" value="P:signal transduction"/>
    <property type="evidence" value="ECO:0007669"/>
    <property type="project" value="TreeGrafter"/>
</dbReference>
<proteinExistence type="inferred from homology"/>
<dbReference type="InterPro" id="IPR000719">
    <property type="entry name" value="Prot_kinase_dom"/>
</dbReference>
<dbReference type="Gene3D" id="1.10.510.10">
    <property type="entry name" value="Transferase(Phosphotransferase) domain 1"/>
    <property type="match status" value="1"/>
</dbReference>
<dbReference type="EMBL" id="BTGU01000117">
    <property type="protein sequence ID" value="GMN61782.1"/>
    <property type="molecule type" value="Genomic_DNA"/>
</dbReference>
<keyword evidence="4 5" id="KW-0067">ATP-binding</keyword>
<evidence type="ECO:0000256" key="2">
    <source>
        <dbReference type="ARBA" id="ARBA00022741"/>
    </source>
</evidence>
<dbReference type="GO" id="GO:0005524">
    <property type="term" value="F:ATP binding"/>
    <property type="evidence" value="ECO:0007669"/>
    <property type="project" value="UniProtKB-UniRule"/>
</dbReference>
<dbReference type="PROSITE" id="PS00107">
    <property type="entry name" value="PROTEIN_KINASE_ATP"/>
    <property type="match status" value="1"/>
</dbReference>
<sequence>MDWNRGQLIGRGSSATVSVATSSLSSEIFAVKSAELSRSEALQREQKILSSLSSPHVVSYIGHDVTRENADLIYNLLIEYAPGGSLSDAVSHKKRLDEPAVGRYTRKIVQGLEYLHSIGLVHCDIKGANILVCNEGPKIADFGCARWANSAAAEQPISGTPMFMAPEAARGQKQDFASDVWSLGCTIIEMASGKSPWPNSGDPVSVLYRIAHNGEVPEFPSFLSEKAKDFLGKCLRRNPEERWTANQLLKHPFLEEFSCFGTKEVTESDSSCSPTSILDQGIWNSLEESESLSSFGATRSGNWAVDRIRKLALLSGEVTWGLDQSWVTIRSDNYELNNMLIVEDLDSFPCCSRKSNFSEDKILGVSEYCREKSEVDFSNVIIRDRYRNDLLVIPLTSTILKS</sequence>
<comment type="caution">
    <text evidence="8">The sequence shown here is derived from an EMBL/GenBank/DDBJ whole genome shotgun (WGS) entry which is preliminary data.</text>
</comment>
<dbReference type="Pfam" id="PF00069">
    <property type="entry name" value="Pkinase"/>
    <property type="match status" value="1"/>
</dbReference>
<protein>
    <recommendedName>
        <fullName evidence="7">Protein kinase domain-containing protein</fullName>
    </recommendedName>
</protein>
<evidence type="ECO:0000313" key="8">
    <source>
        <dbReference type="EMBL" id="GMN61782.1"/>
    </source>
</evidence>
<dbReference type="Proteomes" id="UP001187192">
    <property type="component" value="Unassembled WGS sequence"/>
</dbReference>
<dbReference type="AlphaFoldDB" id="A0AA88DU10"/>
<dbReference type="InterPro" id="IPR017441">
    <property type="entry name" value="Protein_kinase_ATP_BS"/>
</dbReference>
<dbReference type="PROSITE" id="PS50011">
    <property type="entry name" value="PROTEIN_KINASE_DOM"/>
    <property type="match status" value="1"/>
</dbReference>
<keyword evidence="9" id="KW-1185">Reference proteome</keyword>
<feature type="domain" description="Protein kinase" evidence="7">
    <location>
        <begin position="3"/>
        <end position="254"/>
    </location>
</feature>
<evidence type="ECO:0000256" key="1">
    <source>
        <dbReference type="ARBA" id="ARBA00022679"/>
    </source>
</evidence>
<accession>A0AA88DU10</accession>
<keyword evidence="1" id="KW-0808">Transferase</keyword>
<evidence type="ECO:0000256" key="4">
    <source>
        <dbReference type="ARBA" id="ARBA00022840"/>
    </source>
</evidence>
<dbReference type="PANTHER" id="PTHR48011">
    <property type="entry name" value="CCR4-NOT TRANSCRIPTIONAL COMPLEX SUBUNIT CAF120-RELATED"/>
    <property type="match status" value="1"/>
</dbReference>
<dbReference type="PROSITE" id="PS00108">
    <property type="entry name" value="PROTEIN_KINASE_ST"/>
    <property type="match status" value="1"/>
</dbReference>
<dbReference type="SMART" id="SM00220">
    <property type="entry name" value="S_TKc"/>
    <property type="match status" value="1"/>
</dbReference>
<dbReference type="InterPro" id="IPR008271">
    <property type="entry name" value="Ser/Thr_kinase_AS"/>
</dbReference>